<dbReference type="SUPFAM" id="SSF56112">
    <property type="entry name" value="Protein kinase-like (PK-like)"/>
    <property type="match status" value="1"/>
</dbReference>
<gene>
    <name evidence="3" type="ORF">P3X46_016115</name>
</gene>
<name>A0ABQ9M249_HEVBR</name>
<dbReference type="InterPro" id="IPR051130">
    <property type="entry name" value="Mito_struct-func_regulator"/>
</dbReference>
<dbReference type="InterPro" id="IPR011009">
    <property type="entry name" value="Kinase-like_dom_sf"/>
</dbReference>
<keyword evidence="4" id="KW-1185">Reference proteome</keyword>
<dbReference type="InterPro" id="IPR045307">
    <property type="entry name" value="ADCK1_dom"/>
</dbReference>
<reference evidence="3" key="1">
    <citation type="journal article" date="2023" name="Plant Biotechnol. J.">
        <title>Chromosome-level wild Hevea brasiliensis genome provides new tools for genomic-assisted breeding and valuable loci to elevate rubber yield.</title>
        <authorList>
            <person name="Cheng H."/>
            <person name="Song X."/>
            <person name="Hu Y."/>
            <person name="Wu T."/>
            <person name="Yang Q."/>
            <person name="An Z."/>
            <person name="Feng S."/>
            <person name="Deng Z."/>
            <person name="Wu W."/>
            <person name="Zeng X."/>
            <person name="Tu M."/>
            <person name="Wang X."/>
            <person name="Huang H."/>
        </authorList>
    </citation>
    <scope>NUCLEOTIDE SEQUENCE</scope>
    <source>
        <strain evidence="3">MT/VB/25A 57/8</strain>
    </source>
</reference>
<dbReference type="EMBL" id="JARPOI010000009">
    <property type="protein sequence ID" value="KAJ9172928.1"/>
    <property type="molecule type" value="Genomic_DNA"/>
</dbReference>
<feature type="domain" description="ABC1 atypical kinase-like" evidence="2">
    <location>
        <begin position="162"/>
        <end position="406"/>
    </location>
</feature>
<evidence type="ECO:0000313" key="3">
    <source>
        <dbReference type="EMBL" id="KAJ9172928.1"/>
    </source>
</evidence>
<protein>
    <recommendedName>
        <fullName evidence="2">ABC1 atypical kinase-like domain-containing protein</fullName>
    </recommendedName>
</protein>
<comment type="caution">
    <text evidence="3">The sequence shown here is derived from an EMBL/GenBank/DDBJ whole genome shotgun (WGS) entry which is preliminary data.</text>
</comment>
<evidence type="ECO:0000313" key="4">
    <source>
        <dbReference type="Proteomes" id="UP001174677"/>
    </source>
</evidence>
<dbReference type="CDD" id="cd13969">
    <property type="entry name" value="ADCK1-like"/>
    <property type="match status" value="1"/>
</dbReference>
<dbReference type="PANTHER" id="PTHR43173:SF28">
    <property type="entry name" value="AARF DOMAIN CONTAINING KINASE 5"/>
    <property type="match status" value="1"/>
</dbReference>
<dbReference type="PANTHER" id="PTHR43173">
    <property type="entry name" value="ABC1 FAMILY PROTEIN"/>
    <property type="match status" value="1"/>
</dbReference>
<sequence>MNFCRLLTAKRSFSSSGQHLRQMTTSTQNFKFHAKARTTLYLITATGLTLHAADYLNFLPVSSLHSSSFFPEKIRAAIHAVFRSSRAISTIGFAVADYKYSLRGLPVDSEEYRRKLSEVHLRSANRMLKLCEANKGFYVKAGQFVAALQQVPKEYSSTLSSLQDQAVPCHFKAIKEVLISNLGHDLSKIFLSFDEKPIAAASIAQVHRAILKDCQEVAIKVQYPGLELQMKIDTTTMSFLSKSVAWFFPDYRFDWLVSEFTNAISSELDFMQEARNSERTANYFKNKKMVRVPHIFWEFTTSQVLTMQFCWGHKVDDVGFLKEMGINPIKVAKTLVEVFAEMIFIHGFVHGDLHPGNILVSPEGPNGFSLVLLDHGIYKQLDEGFRMDYCQLWKALILQDSHQVRQLGERFNVGKYSRYFPVIFIGRTIDSKSYLGGGMSAEEKRILKQELKSLKMEDISSFMESLPPDFLTILRTDGLLRSVISKLGAPQRIRLFTYAKYAVYGLSLKPHPNSDFVEKAAFSRLKTNVSYLQSRVILEVLELLSWMETVKQFLYTLCRKILSGLMMQ</sequence>
<evidence type="ECO:0000259" key="2">
    <source>
        <dbReference type="Pfam" id="PF03109"/>
    </source>
</evidence>
<organism evidence="3 4">
    <name type="scientific">Hevea brasiliensis</name>
    <name type="common">Para rubber tree</name>
    <name type="synonym">Siphonia brasiliensis</name>
    <dbReference type="NCBI Taxonomy" id="3981"/>
    <lineage>
        <taxon>Eukaryota</taxon>
        <taxon>Viridiplantae</taxon>
        <taxon>Streptophyta</taxon>
        <taxon>Embryophyta</taxon>
        <taxon>Tracheophyta</taxon>
        <taxon>Spermatophyta</taxon>
        <taxon>Magnoliopsida</taxon>
        <taxon>eudicotyledons</taxon>
        <taxon>Gunneridae</taxon>
        <taxon>Pentapetalae</taxon>
        <taxon>rosids</taxon>
        <taxon>fabids</taxon>
        <taxon>Malpighiales</taxon>
        <taxon>Euphorbiaceae</taxon>
        <taxon>Crotonoideae</taxon>
        <taxon>Micrandreae</taxon>
        <taxon>Hevea</taxon>
    </lineage>
</organism>
<accession>A0ABQ9M249</accession>
<dbReference type="Pfam" id="PF03109">
    <property type="entry name" value="ABC1"/>
    <property type="match status" value="1"/>
</dbReference>
<dbReference type="Proteomes" id="UP001174677">
    <property type="component" value="Chromosome 9"/>
</dbReference>
<dbReference type="InterPro" id="IPR004147">
    <property type="entry name" value="ABC1_dom"/>
</dbReference>
<proteinExistence type="inferred from homology"/>
<dbReference type="Gene3D" id="1.10.510.10">
    <property type="entry name" value="Transferase(Phosphotransferase) domain 1"/>
    <property type="match status" value="1"/>
</dbReference>
<comment type="similarity">
    <text evidence="1">Belongs to the protein kinase superfamily. ADCK protein kinase family.</text>
</comment>
<evidence type="ECO:0000256" key="1">
    <source>
        <dbReference type="ARBA" id="ARBA00009670"/>
    </source>
</evidence>